<evidence type="ECO:0000256" key="3">
    <source>
        <dbReference type="ARBA" id="ARBA00023163"/>
    </source>
</evidence>
<evidence type="ECO:0000259" key="6">
    <source>
        <dbReference type="PROSITE" id="PS50977"/>
    </source>
</evidence>
<dbReference type="PANTHER" id="PTHR30055:SF148">
    <property type="entry name" value="TETR-FAMILY TRANSCRIPTIONAL REGULATOR"/>
    <property type="match status" value="1"/>
</dbReference>
<dbReference type="SUPFAM" id="SSF46689">
    <property type="entry name" value="Homeodomain-like"/>
    <property type="match status" value="1"/>
</dbReference>
<dbReference type="GO" id="GO:0003700">
    <property type="term" value="F:DNA-binding transcription factor activity"/>
    <property type="evidence" value="ECO:0007669"/>
    <property type="project" value="TreeGrafter"/>
</dbReference>
<dbReference type="GO" id="GO:0000976">
    <property type="term" value="F:transcription cis-regulatory region binding"/>
    <property type="evidence" value="ECO:0007669"/>
    <property type="project" value="TreeGrafter"/>
</dbReference>
<dbReference type="Proteomes" id="UP000320481">
    <property type="component" value="Unassembled WGS sequence"/>
</dbReference>
<reference evidence="7" key="1">
    <citation type="journal article" date="2019" name="Microbiol. Resour. Announc.">
        <title>Draft Genomic Sequences of Streptomyces misionensis and Streptomyces albidoflavus, bacteria applied for phytopathogen biocontrol.</title>
        <authorList>
            <person name="Pylro V."/>
            <person name="Dias A."/>
            <person name="Andreote F."/>
            <person name="Varani A."/>
            <person name="Andreote C."/>
            <person name="Bernardo E."/>
            <person name="Martins T."/>
        </authorList>
    </citation>
    <scope>NUCLEOTIDE SEQUENCE [LARGE SCALE GENOMIC DNA]</scope>
    <source>
        <strain evidence="7">66</strain>
    </source>
</reference>
<dbReference type="Gene3D" id="1.10.357.10">
    <property type="entry name" value="Tetracycline Repressor, domain 2"/>
    <property type="match status" value="1"/>
</dbReference>
<dbReference type="InterPro" id="IPR011075">
    <property type="entry name" value="TetR_C"/>
</dbReference>
<dbReference type="EMBL" id="VOGW01000102">
    <property type="protein sequence ID" value="TWV44436.1"/>
    <property type="molecule type" value="Genomic_DNA"/>
</dbReference>
<dbReference type="InterPro" id="IPR001647">
    <property type="entry name" value="HTH_TetR"/>
</dbReference>
<protein>
    <submittedName>
        <fullName evidence="7">TetR/AcrR family transcriptional regulator</fullName>
    </submittedName>
</protein>
<evidence type="ECO:0000256" key="5">
    <source>
        <dbReference type="SAM" id="MobiDB-lite"/>
    </source>
</evidence>
<sequence>MGAVHTTAAMRRILLVVARILCTPLRGWEQEPRALTGNACTRQILRAGPACGDPSAGGTGRRHSIFQAGLRILLLSTSEALRYETPRFVNSDSLYGQSQRGSVANRGRHAVDVPRSQDGRPNRMTPQCAEPDRSTHDSRRRRPESHKAVLKATKDLLGEVGYQRLAFEGIARRAGVSKATIYRWWPNKAALVIEALSGEVPLPAIDETGDLEADLRAAVRLTIDLVSAMPTCLILPALLADVIEDPTGTGAFAELIEPRRASVVNLLERARLAGRLPPDTDTSLMVDIYSGTVVYLAAVNRIAPDEAVVEQLVSLLLHGRLPVPPKLVPADRDGSPSERVGPA</sequence>
<proteinExistence type="predicted"/>
<keyword evidence="8" id="KW-1185">Reference proteome</keyword>
<feature type="domain" description="HTH tetR-type" evidence="6">
    <location>
        <begin position="143"/>
        <end position="203"/>
    </location>
</feature>
<dbReference type="PANTHER" id="PTHR30055">
    <property type="entry name" value="HTH-TYPE TRANSCRIPTIONAL REGULATOR RUTR"/>
    <property type="match status" value="1"/>
</dbReference>
<dbReference type="InterPro" id="IPR009057">
    <property type="entry name" value="Homeodomain-like_sf"/>
</dbReference>
<dbReference type="InterPro" id="IPR036271">
    <property type="entry name" value="Tet_transcr_reg_TetR-rel_C_sf"/>
</dbReference>
<organism evidence="7 8">
    <name type="scientific">Streptomyces misionensis</name>
    <dbReference type="NCBI Taxonomy" id="67331"/>
    <lineage>
        <taxon>Bacteria</taxon>
        <taxon>Bacillati</taxon>
        <taxon>Actinomycetota</taxon>
        <taxon>Actinomycetes</taxon>
        <taxon>Kitasatosporales</taxon>
        <taxon>Streptomycetaceae</taxon>
        <taxon>Streptomyces</taxon>
    </lineage>
</organism>
<name>A0A5C6JRJ4_9ACTN</name>
<feature type="region of interest" description="Disordered" evidence="5">
    <location>
        <begin position="94"/>
        <end position="147"/>
    </location>
</feature>
<feature type="compositionally biased region" description="Basic and acidic residues" evidence="5">
    <location>
        <begin position="109"/>
        <end position="121"/>
    </location>
</feature>
<feature type="DNA-binding region" description="H-T-H motif" evidence="4">
    <location>
        <begin position="166"/>
        <end position="185"/>
    </location>
</feature>
<dbReference type="Gene3D" id="1.10.10.60">
    <property type="entry name" value="Homeodomain-like"/>
    <property type="match status" value="1"/>
</dbReference>
<evidence type="ECO:0000313" key="7">
    <source>
        <dbReference type="EMBL" id="TWV44436.1"/>
    </source>
</evidence>
<dbReference type="SUPFAM" id="SSF48498">
    <property type="entry name" value="Tetracyclin repressor-like, C-terminal domain"/>
    <property type="match status" value="1"/>
</dbReference>
<dbReference type="PROSITE" id="PS50977">
    <property type="entry name" value="HTH_TETR_2"/>
    <property type="match status" value="1"/>
</dbReference>
<dbReference type="Pfam" id="PF00440">
    <property type="entry name" value="TetR_N"/>
    <property type="match status" value="1"/>
</dbReference>
<keyword evidence="2 4" id="KW-0238">DNA-binding</keyword>
<dbReference type="PRINTS" id="PR00455">
    <property type="entry name" value="HTHTETR"/>
</dbReference>
<evidence type="ECO:0000256" key="4">
    <source>
        <dbReference type="PROSITE-ProRule" id="PRU00335"/>
    </source>
</evidence>
<evidence type="ECO:0000313" key="8">
    <source>
        <dbReference type="Proteomes" id="UP000320481"/>
    </source>
</evidence>
<dbReference type="Pfam" id="PF16859">
    <property type="entry name" value="TetR_C_11"/>
    <property type="match status" value="1"/>
</dbReference>
<keyword evidence="1" id="KW-0805">Transcription regulation</keyword>
<accession>A0A5C6JRJ4</accession>
<evidence type="ECO:0000256" key="1">
    <source>
        <dbReference type="ARBA" id="ARBA00023015"/>
    </source>
</evidence>
<keyword evidence="3" id="KW-0804">Transcription</keyword>
<dbReference type="AlphaFoldDB" id="A0A5C6JRJ4"/>
<dbReference type="InterPro" id="IPR050109">
    <property type="entry name" value="HTH-type_TetR-like_transc_reg"/>
</dbReference>
<comment type="caution">
    <text evidence="7">The sequence shown here is derived from an EMBL/GenBank/DDBJ whole genome shotgun (WGS) entry which is preliminary data.</text>
</comment>
<gene>
    <name evidence="7" type="ORF">FRZ03_17900</name>
</gene>
<evidence type="ECO:0000256" key="2">
    <source>
        <dbReference type="ARBA" id="ARBA00023125"/>
    </source>
</evidence>